<accession>A0ABZ1D7S4</accession>
<keyword evidence="1" id="KW-0175">Coiled coil</keyword>
<feature type="compositionally biased region" description="Acidic residues" evidence="2">
    <location>
        <begin position="243"/>
        <end position="256"/>
    </location>
</feature>
<evidence type="ECO:0000313" key="3">
    <source>
        <dbReference type="EMBL" id="WRT68697.1"/>
    </source>
</evidence>
<evidence type="ECO:0000256" key="2">
    <source>
        <dbReference type="SAM" id="MobiDB-lite"/>
    </source>
</evidence>
<feature type="compositionally biased region" description="Acidic residues" evidence="2">
    <location>
        <begin position="264"/>
        <end position="275"/>
    </location>
</feature>
<dbReference type="GeneID" id="87957807"/>
<proteinExistence type="predicted"/>
<sequence length="891" mass="97633">MAPSGLVITKLGVQATSSDDQVKGLLCLKISLPKDAEGRPGARWALFNSNPPKLLSAPTILPLPLPLPASRTPSLRTAATLLSLSASTSYPPSSPSGLGGKPYIDVSSTTGKIFVVVDPVSGRKGSQNHRSVGSSSTQGARKDWLVCMEFTVPLEQDVEEGISKVLLPLPKCLDNIIRFQILSPSSASSSPSSMSSVQQEVNILTDPKMLPLPPTGTKSSPRRRSNFSDRRDKPKGKLKATLGEEEGWEDGEDLGPDDVHSESGEETEMSDEGSDQESGSWLEGRFPCTDILRLEWSFNSPSSFDIPTLQISPTWSKRQSSISIAYLARIPDTDMPVQLAIDVPDGWGWSDLSIQGEGLSNWRCVHGGWTSPKGEEMIDPDTTLEAGEYEDSFATVRAKRNRLLTPTSSSESDMNTFHPTVSSAHSSASLMRQTLPSLGDKMEDFSFELSSLEQKPLTPKSLRKSPLQMLVNSTSSSNGKWDEPREGNMFSLYFEDQGDRSITVQATLVPIDQLMLISPSLPVKIPFVRIGDERNTQCQVQCPSATYGSASTPSSEMELINTSLGGSFTWTDGIGHPLSIRGGRLKGNVFVKLRRSTWGIITASMTFPFPKNSEEVGFIIPLSGEMRISKTTLDGAEVPKAVYSHDGKSNIRIAKREEKAGGTVEFEWDVASFSKGDIGLPTFEDAEGELKVELIGDDWTSCLKSIVTNLTSISSTTFTYPLSSSQPTFTLLPISSTTKKKKTLLSLSTLINLFMIWLLLSMGQQIQRLRNDIEFVKDEYKDLRLYGIPQSIITATTTTTITEEVFIPSSTTTTMENPTGAPEPNLQQDLTKVENKENIGLVIDEKNYPLGRVVFGNMGQEWEKWLTHPTVRTITRGVSWIWNTVINLIIP</sequence>
<gene>
    <name evidence="3" type="ORF">IL334_005677</name>
</gene>
<keyword evidence="4" id="KW-1185">Reference proteome</keyword>
<evidence type="ECO:0000313" key="4">
    <source>
        <dbReference type="Proteomes" id="UP001329825"/>
    </source>
</evidence>
<name>A0ABZ1D7S4_9TREE</name>
<organism evidence="3 4">
    <name type="scientific">Kwoniella shivajii</name>
    <dbReference type="NCBI Taxonomy" id="564305"/>
    <lineage>
        <taxon>Eukaryota</taxon>
        <taxon>Fungi</taxon>
        <taxon>Dikarya</taxon>
        <taxon>Basidiomycota</taxon>
        <taxon>Agaricomycotina</taxon>
        <taxon>Tremellomycetes</taxon>
        <taxon>Tremellales</taxon>
        <taxon>Cryptococcaceae</taxon>
        <taxon>Kwoniella</taxon>
    </lineage>
</organism>
<dbReference type="EMBL" id="CP141887">
    <property type="protein sequence ID" value="WRT68697.1"/>
    <property type="molecule type" value="Genomic_DNA"/>
</dbReference>
<dbReference type="Proteomes" id="UP001329825">
    <property type="component" value="Chromosome 7"/>
</dbReference>
<feature type="coiled-coil region" evidence="1">
    <location>
        <begin position="759"/>
        <end position="786"/>
    </location>
</feature>
<feature type="compositionally biased region" description="Low complexity" evidence="2">
    <location>
        <begin position="185"/>
        <end position="196"/>
    </location>
</feature>
<reference evidence="3 4" key="1">
    <citation type="submission" date="2024-01" db="EMBL/GenBank/DDBJ databases">
        <title>Comparative genomics of Cryptococcus and Kwoniella reveals pathogenesis evolution and contrasting modes of karyotype evolution via chromosome fusion or intercentromeric recombination.</title>
        <authorList>
            <person name="Coelho M.A."/>
            <person name="David-Palma M."/>
            <person name="Shea T."/>
            <person name="Bowers K."/>
            <person name="McGinley-Smith S."/>
            <person name="Mohammad A.W."/>
            <person name="Gnirke A."/>
            <person name="Yurkov A.M."/>
            <person name="Nowrousian M."/>
            <person name="Sun S."/>
            <person name="Cuomo C.A."/>
            <person name="Heitman J."/>
        </authorList>
    </citation>
    <scope>NUCLEOTIDE SEQUENCE [LARGE SCALE GENOMIC DNA]</scope>
    <source>
        <strain evidence="3">CBS 11374</strain>
    </source>
</reference>
<feature type="region of interest" description="Disordered" evidence="2">
    <location>
        <begin position="185"/>
        <end position="282"/>
    </location>
</feature>
<dbReference type="RefSeq" id="XP_062793436.1">
    <property type="nucleotide sequence ID" value="XM_062937385.1"/>
</dbReference>
<evidence type="ECO:0000256" key="1">
    <source>
        <dbReference type="SAM" id="Coils"/>
    </source>
</evidence>
<protein>
    <submittedName>
        <fullName evidence="3">Uncharacterized protein</fullName>
    </submittedName>
</protein>